<feature type="region of interest" description="Disordered" evidence="1">
    <location>
        <begin position="787"/>
        <end position="806"/>
    </location>
</feature>
<evidence type="ECO:0000313" key="3">
    <source>
        <dbReference type="EMBL" id="KAL2272258.1"/>
    </source>
</evidence>
<proteinExistence type="predicted"/>
<keyword evidence="4" id="KW-1185">Reference proteome</keyword>
<name>A0ABR4DPI0_9PEZI</name>
<comment type="caution">
    <text evidence="3">The sequence shown here is derived from an EMBL/GenBank/DDBJ whole genome shotgun (WGS) entry which is preliminary data.</text>
</comment>
<evidence type="ECO:0000313" key="4">
    <source>
        <dbReference type="Proteomes" id="UP001600888"/>
    </source>
</evidence>
<dbReference type="EMBL" id="JBAWTH010000261">
    <property type="protein sequence ID" value="KAL2272258.1"/>
    <property type="molecule type" value="Genomic_DNA"/>
</dbReference>
<organism evidence="3 4">
    <name type="scientific">Diaporthe vaccinii</name>
    <dbReference type="NCBI Taxonomy" id="105482"/>
    <lineage>
        <taxon>Eukaryota</taxon>
        <taxon>Fungi</taxon>
        <taxon>Dikarya</taxon>
        <taxon>Ascomycota</taxon>
        <taxon>Pezizomycotina</taxon>
        <taxon>Sordariomycetes</taxon>
        <taxon>Sordariomycetidae</taxon>
        <taxon>Diaporthales</taxon>
        <taxon>Diaporthaceae</taxon>
        <taxon>Diaporthe</taxon>
        <taxon>Diaporthe eres species complex</taxon>
    </lineage>
</organism>
<feature type="region of interest" description="Disordered" evidence="1">
    <location>
        <begin position="712"/>
        <end position="773"/>
    </location>
</feature>
<dbReference type="InterPro" id="IPR018289">
    <property type="entry name" value="MULE_transposase_dom"/>
</dbReference>
<protein>
    <recommendedName>
        <fullName evidence="2">MULE transposase domain-containing protein</fullName>
    </recommendedName>
</protein>
<reference evidence="3 4" key="1">
    <citation type="submission" date="2024-03" db="EMBL/GenBank/DDBJ databases">
        <title>A high-quality draft genome sequence of Diaporthe vaccinii, a causative agent of upright dieback and viscid rot disease in cranberry plants.</title>
        <authorList>
            <person name="Sarrasin M."/>
            <person name="Lang B.F."/>
            <person name="Burger G."/>
        </authorList>
    </citation>
    <scope>NUCLEOTIDE SEQUENCE [LARGE SCALE GENOMIC DNA]</scope>
    <source>
        <strain evidence="3 4">IS7</strain>
    </source>
</reference>
<dbReference type="PANTHER" id="PTHR47718">
    <property type="entry name" value="OS01G0519700 PROTEIN"/>
    <property type="match status" value="1"/>
</dbReference>
<accession>A0ABR4DPI0</accession>
<dbReference type="Proteomes" id="UP001600888">
    <property type="component" value="Unassembled WGS sequence"/>
</dbReference>
<feature type="compositionally biased region" description="Low complexity" evidence="1">
    <location>
        <begin position="750"/>
        <end position="762"/>
    </location>
</feature>
<sequence length="806" mass="91280">MTQVPDYSGLEPQWQADCHSWNSSITTTNHRQPALSNPSMFLRLFNDGYDTYENLKAELDEATRLAGWLTVSYSSKSTRKMLACSRGAQRPSASTTHNTTTIKADCPWRATAHMTRATAGKWKLVIQEGKHAHHGPQAVAGAERGWTKLTAEQHEFLSRTARDPSMAKPKKLELALRREYPTIELGPNIMKNWLAEWRKEKQGIYTSAQATLDWLQKEDCWYTWSQDEKRNITGIFWCEKRQIAWIREQRFTQCLSLDCTYSTNNKKMPYFQGTAVTHTKKNLPLFQGVIDNEREPGFRWLLEQVNLLLADCEAGDPTVIITDYDTALINALEYAFPSVRHQLCVFHMNMNLVLNIKKKWRKATIPIRAEIEEEEEGSEEEDPELASLNAPARNKAIIPLKVPDNIPHTRQALFDLLKFMEYSNDRDIYEIAWQRLQEKFSDQKEIIDYLRTYYVDEEERIVAKWAAHQTCKILNFGLRTTSSTESTHRKLKVYLGHGMGNIFYLVEAAHETLEDTARGLRLEEARQKTSSLRKFNGQKWLGQLPLQVSWSALDLLSKTRKHAMRMLKKQVPRGNCSPSTCACPIFTQFGLICASRIADKEEAGDPLTKADVHKVFWLDRDLLVDNPLLAVLSPERVRATKGRPRETATFATDEAGILESSGGRATAVISKRTTSTTTGLGSKAGDKIRATTASLQRVNSAWEWNDETLQSLDQKDTRSSSAQREAVQEDQRLAGRLTRQANHQPRRRSAPSSVSSSAPPMAKKQRTGVQRTINQLLHVDLTADDVASEVGDGEGTQSQIEVLGGG</sequence>
<dbReference type="PANTHER" id="PTHR47718:SF3">
    <property type="entry name" value="PROTEIN FAR1-RELATED SEQUENCE 5-LIKE"/>
    <property type="match status" value="1"/>
</dbReference>
<dbReference type="Pfam" id="PF10551">
    <property type="entry name" value="MULE"/>
    <property type="match status" value="1"/>
</dbReference>
<evidence type="ECO:0000256" key="1">
    <source>
        <dbReference type="SAM" id="MobiDB-lite"/>
    </source>
</evidence>
<feature type="domain" description="MULE transposase" evidence="2">
    <location>
        <begin position="255"/>
        <end position="351"/>
    </location>
</feature>
<evidence type="ECO:0000259" key="2">
    <source>
        <dbReference type="Pfam" id="PF10551"/>
    </source>
</evidence>
<gene>
    <name evidence="3" type="ORF">FJTKL_07167</name>
</gene>